<dbReference type="AlphaFoldDB" id="A0A9N8V799"/>
<dbReference type="OrthoDB" id="2447130at2759"/>
<evidence type="ECO:0000313" key="1">
    <source>
        <dbReference type="EMBL" id="CAG8440087.1"/>
    </source>
</evidence>
<proteinExistence type="predicted"/>
<evidence type="ECO:0000313" key="2">
    <source>
        <dbReference type="Proteomes" id="UP000789570"/>
    </source>
</evidence>
<gene>
    <name evidence="1" type="ORF">FCALED_LOCUS457</name>
</gene>
<reference evidence="1" key="1">
    <citation type="submission" date="2021-06" db="EMBL/GenBank/DDBJ databases">
        <authorList>
            <person name="Kallberg Y."/>
            <person name="Tangrot J."/>
            <person name="Rosling A."/>
        </authorList>
    </citation>
    <scope>NUCLEOTIDE SEQUENCE</scope>
    <source>
        <strain evidence="1">UK204</strain>
    </source>
</reference>
<organism evidence="1 2">
    <name type="scientific">Funneliformis caledonium</name>
    <dbReference type="NCBI Taxonomy" id="1117310"/>
    <lineage>
        <taxon>Eukaryota</taxon>
        <taxon>Fungi</taxon>
        <taxon>Fungi incertae sedis</taxon>
        <taxon>Mucoromycota</taxon>
        <taxon>Glomeromycotina</taxon>
        <taxon>Glomeromycetes</taxon>
        <taxon>Glomerales</taxon>
        <taxon>Glomeraceae</taxon>
        <taxon>Funneliformis</taxon>
    </lineage>
</organism>
<name>A0A9N8V799_9GLOM</name>
<sequence length="190" mass="21915">MNLFKWLSKTSTAKHNNLENDSSKVIDNIPKVENKTLDLWKEYNYEYQRYVTIASVKLVEIKRMNKRAVVSTEDLEKRKKAYGTCGECYKPGTGNRPTAKELCQTLERLSEELWNPNSEINPQIEECKRIRANKFKSECKPKSLQTHSQAIYTSRLINFKNLPEPVNSSPCQIFTVSECLDAQISEAMSV</sequence>
<dbReference type="EMBL" id="CAJVPQ010000045">
    <property type="protein sequence ID" value="CAG8440087.1"/>
    <property type="molecule type" value="Genomic_DNA"/>
</dbReference>
<keyword evidence="2" id="KW-1185">Reference proteome</keyword>
<accession>A0A9N8V799</accession>
<comment type="caution">
    <text evidence="1">The sequence shown here is derived from an EMBL/GenBank/DDBJ whole genome shotgun (WGS) entry which is preliminary data.</text>
</comment>
<dbReference type="Proteomes" id="UP000789570">
    <property type="component" value="Unassembled WGS sequence"/>
</dbReference>
<protein>
    <submittedName>
        <fullName evidence="1">4423_t:CDS:1</fullName>
    </submittedName>
</protein>